<protein>
    <submittedName>
        <fullName evidence="8">Putative PurR-regulated permease PerM</fullName>
    </submittedName>
</protein>
<keyword evidence="3 7" id="KW-0812">Transmembrane</keyword>
<evidence type="ECO:0000256" key="4">
    <source>
        <dbReference type="ARBA" id="ARBA00022989"/>
    </source>
</evidence>
<dbReference type="GO" id="GO:0016020">
    <property type="term" value="C:membrane"/>
    <property type="evidence" value="ECO:0007669"/>
    <property type="project" value="UniProtKB-SubCell"/>
</dbReference>
<feature type="transmembrane region" description="Helical" evidence="7">
    <location>
        <begin position="253"/>
        <end position="271"/>
    </location>
</feature>
<organism evidence="8 9">
    <name type="scientific">Microlunatus parietis</name>
    <dbReference type="NCBI Taxonomy" id="682979"/>
    <lineage>
        <taxon>Bacteria</taxon>
        <taxon>Bacillati</taxon>
        <taxon>Actinomycetota</taxon>
        <taxon>Actinomycetes</taxon>
        <taxon>Propionibacteriales</taxon>
        <taxon>Propionibacteriaceae</taxon>
        <taxon>Microlunatus</taxon>
    </lineage>
</organism>
<gene>
    <name evidence="8" type="ORF">BKA15_003306</name>
</gene>
<evidence type="ECO:0000256" key="6">
    <source>
        <dbReference type="SAM" id="MobiDB-lite"/>
    </source>
</evidence>
<sequence length="381" mass="41060">MPGPRSLRRSLDRSTRSGPPDNGWAPPLWGVLVAAGIVIAAMGIREIQGIAGPVFLVLTLVITVHPFRVWLRRVGVPAWLASTIALFTIYGILVIILGSIALSITQLATTLPKYGEAFVRLYNLLLDTLAGFGVGTEQFQSFLDNFDPSSLTGIAQSLLSSITNWLSLGALMVTVVVFLAFDASGVGPRLEIIRKARPRVAEALENFARNVRKYWIVTSLFGFIVSVFDVIALSIIGVPLAVTWGVFAFVTNYIPNVGFVVGMIPPALLALLSGGDNGPRDMLAVIISFCVINFVIQTLIQPKFTGDAVGITPTVAFLSLIFWSFILGGLGALLAVPATLFVKAILIDMSDRTRWFSALISATPDEPAAERPIFGFRRKSA</sequence>
<evidence type="ECO:0000313" key="8">
    <source>
        <dbReference type="EMBL" id="NYE71977.1"/>
    </source>
</evidence>
<feature type="region of interest" description="Disordered" evidence="6">
    <location>
        <begin position="1"/>
        <end position="21"/>
    </location>
</feature>
<keyword evidence="5 7" id="KW-0472">Membrane</keyword>
<name>A0A7Y9I855_9ACTN</name>
<evidence type="ECO:0000256" key="7">
    <source>
        <dbReference type="SAM" id="Phobius"/>
    </source>
</evidence>
<dbReference type="RefSeq" id="WP_179752487.1">
    <property type="nucleotide sequence ID" value="NZ_JACCBU010000001.1"/>
</dbReference>
<comment type="subcellular location">
    <subcellularLocation>
        <location evidence="1">Membrane</location>
        <topology evidence="1">Multi-pass membrane protein</topology>
    </subcellularLocation>
</comment>
<dbReference type="EMBL" id="JACCBU010000001">
    <property type="protein sequence ID" value="NYE71977.1"/>
    <property type="molecule type" value="Genomic_DNA"/>
</dbReference>
<feature type="transmembrane region" description="Helical" evidence="7">
    <location>
        <begin position="283"/>
        <end position="300"/>
    </location>
</feature>
<evidence type="ECO:0000313" key="9">
    <source>
        <dbReference type="Proteomes" id="UP000569914"/>
    </source>
</evidence>
<feature type="transmembrane region" description="Helical" evidence="7">
    <location>
        <begin position="78"/>
        <end position="104"/>
    </location>
</feature>
<keyword evidence="9" id="KW-1185">Reference proteome</keyword>
<evidence type="ECO:0000256" key="3">
    <source>
        <dbReference type="ARBA" id="ARBA00022692"/>
    </source>
</evidence>
<evidence type="ECO:0000256" key="1">
    <source>
        <dbReference type="ARBA" id="ARBA00004141"/>
    </source>
</evidence>
<dbReference type="GO" id="GO:0055085">
    <property type="term" value="P:transmembrane transport"/>
    <property type="evidence" value="ECO:0007669"/>
    <property type="project" value="TreeGrafter"/>
</dbReference>
<accession>A0A7Y9I855</accession>
<dbReference type="PANTHER" id="PTHR21716">
    <property type="entry name" value="TRANSMEMBRANE PROTEIN"/>
    <property type="match status" value="1"/>
</dbReference>
<feature type="transmembrane region" description="Helical" evidence="7">
    <location>
        <begin position="50"/>
        <end position="71"/>
    </location>
</feature>
<dbReference type="AlphaFoldDB" id="A0A7Y9I855"/>
<proteinExistence type="inferred from homology"/>
<dbReference type="PANTHER" id="PTHR21716:SF64">
    <property type="entry name" value="AI-2 TRANSPORT PROTEIN TQSA"/>
    <property type="match status" value="1"/>
</dbReference>
<comment type="similarity">
    <text evidence="2">Belongs to the autoinducer-2 exporter (AI-2E) (TC 2.A.86) family.</text>
</comment>
<keyword evidence="4 7" id="KW-1133">Transmembrane helix</keyword>
<comment type="caution">
    <text evidence="8">The sequence shown here is derived from an EMBL/GenBank/DDBJ whole genome shotgun (WGS) entry which is preliminary data.</text>
</comment>
<evidence type="ECO:0000256" key="2">
    <source>
        <dbReference type="ARBA" id="ARBA00009773"/>
    </source>
</evidence>
<dbReference type="Proteomes" id="UP000569914">
    <property type="component" value="Unassembled WGS sequence"/>
</dbReference>
<evidence type="ECO:0000256" key="5">
    <source>
        <dbReference type="ARBA" id="ARBA00023136"/>
    </source>
</evidence>
<feature type="transmembrane region" description="Helical" evidence="7">
    <location>
        <begin position="214"/>
        <end position="247"/>
    </location>
</feature>
<feature type="transmembrane region" description="Helical" evidence="7">
    <location>
        <begin position="23"/>
        <end position="44"/>
    </location>
</feature>
<feature type="transmembrane region" description="Helical" evidence="7">
    <location>
        <begin position="165"/>
        <end position="187"/>
    </location>
</feature>
<dbReference type="InterPro" id="IPR002549">
    <property type="entry name" value="AI-2E-like"/>
</dbReference>
<dbReference type="Pfam" id="PF01594">
    <property type="entry name" value="AI-2E_transport"/>
    <property type="match status" value="1"/>
</dbReference>
<feature type="transmembrane region" description="Helical" evidence="7">
    <location>
        <begin position="320"/>
        <end position="346"/>
    </location>
</feature>
<reference evidence="8 9" key="1">
    <citation type="submission" date="2020-07" db="EMBL/GenBank/DDBJ databases">
        <title>Sequencing the genomes of 1000 actinobacteria strains.</title>
        <authorList>
            <person name="Klenk H.-P."/>
        </authorList>
    </citation>
    <scope>NUCLEOTIDE SEQUENCE [LARGE SCALE GENOMIC DNA]</scope>
    <source>
        <strain evidence="8 9">DSM 22083</strain>
    </source>
</reference>